<dbReference type="SUPFAM" id="SSF53738">
    <property type="entry name" value="Phosphoglucomutase, first 3 domains"/>
    <property type="match status" value="3"/>
</dbReference>
<feature type="transmembrane region" description="Helical" evidence="11">
    <location>
        <begin position="45"/>
        <end position="65"/>
    </location>
</feature>
<protein>
    <recommendedName>
        <fullName evidence="5">phosphomannomutase</fullName>
        <ecNumber evidence="5">5.4.2.8</ecNumber>
    </recommendedName>
</protein>
<comment type="cofactor">
    <cofactor evidence="2">
        <name>Mg(2+)</name>
        <dbReference type="ChEBI" id="CHEBI:18420"/>
    </cofactor>
</comment>
<keyword evidence="8" id="KW-0460">Magnesium</keyword>
<feature type="region of interest" description="Disordered" evidence="10">
    <location>
        <begin position="1"/>
        <end position="22"/>
    </location>
</feature>
<dbReference type="Gene3D" id="3.40.120.10">
    <property type="entry name" value="Alpha-D-Glucose-1,6-Bisphosphate, subunit A, domain 3"/>
    <property type="match status" value="3"/>
</dbReference>
<dbReference type="InterPro" id="IPR005843">
    <property type="entry name" value="A-D-PHexomutase_C"/>
</dbReference>
<dbReference type="Gene3D" id="3.30.310.50">
    <property type="entry name" value="Alpha-D-phosphohexomutase, C-terminal domain"/>
    <property type="match status" value="1"/>
</dbReference>
<proteinExistence type="inferred from homology"/>
<keyword evidence="7" id="KW-0479">Metal-binding</keyword>
<evidence type="ECO:0000256" key="10">
    <source>
        <dbReference type="SAM" id="MobiDB-lite"/>
    </source>
</evidence>
<evidence type="ECO:0000256" key="6">
    <source>
        <dbReference type="ARBA" id="ARBA00022553"/>
    </source>
</evidence>
<comment type="caution">
    <text evidence="16">The sequence shown here is derived from an EMBL/GenBank/DDBJ whole genome shotgun (WGS) entry which is preliminary data.</text>
</comment>
<keyword evidence="9" id="KW-0413">Isomerase</keyword>
<keyword evidence="6" id="KW-0597">Phosphoprotein</keyword>
<evidence type="ECO:0000256" key="1">
    <source>
        <dbReference type="ARBA" id="ARBA00000586"/>
    </source>
</evidence>
<dbReference type="Proteomes" id="UP001273505">
    <property type="component" value="Unassembled WGS sequence"/>
</dbReference>
<dbReference type="EC" id="5.4.2.8" evidence="5"/>
<dbReference type="Pfam" id="PF02878">
    <property type="entry name" value="PGM_PMM_I"/>
    <property type="match status" value="1"/>
</dbReference>
<evidence type="ECO:0000256" key="8">
    <source>
        <dbReference type="ARBA" id="ARBA00022842"/>
    </source>
</evidence>
<evidence type="ECO:0000313" key="16">
    <source>
        <dbReference type="EMBL" id="MDX6848549.1"/>
    </source>
</evidence>
<dbReference type="Pfam" id="PF02880">
    <property type="entry name" value="PGM_PMM_III"/>
    <property type="match status" value="1"/>
</dbReference>
<dbReference type="RefSeq" id="WP_302724732.1">
    <property type="nucleotide sequence ID" value="NZ_JAULRU010000823.1"/>
</dbReference>
<reference evidence="16 17" key="1">
    <citation type="submission" date="2023-11" db="EMBL/GenBank/DDBJ databases">
        <title>Gilvimarinus fulvus sp. nov., isolated from the surface of Kelp.</title>
        <authorList>
            <person name="Sun Y.Y."/>
            <person name="Gong Y."/>
            <person name="Du Z.J."/>
        </authorList>
    </citation>
    <scope>NUCLEOTIDE SEQUENCE [LARGE SCALE GENOMIC DNA]</scope>
    <source>
        <strain evidence="16 17">SDUM040013</strain>
    </source>
</reference>
<evidence type="ECO:0000256" key="5">
    <source>
        <dbReference type="ARBA" id="ARBA00012730"/>
    </source>
</evidence>
<evidence type="ECO:0000259" key="14">
    <source>
        <dbReference type="Pfam" id="PF02879"/>
    </source>
</evidence>
<evidence type="ECO:0000259" key="15">
    <source>
        <dbReference type="Pfam" id="PF02880"/>
    </source>
</evidence>
<dbReference type="PRINTS" id="PR00509">
    <property type="entry name" value="PGMPMM"/>
</dbReference>
<keyword evidence="11" id="KW-0472">Membrane</keyword>
<keyword evidence="11" id="KW-1133">Transmembrane helix</keyword>
<dbReference type="Pfam" id="PF02879">
    <property type="entry name" value="PGM_PMM_II"/>
    <property type="match status" value="1"/>
</dbReference>
<dbReference type="EMBL" id="JAXAFO010000005">
    <property type="protein sequence ID" value="MDX6848549.1"/>
    <property type="molecule type" value="Genomic_DNA"/>
</dbReference>
<gene>
    <name evidence="16" type="ORF">SCD92_04205</name>
</gene>
<dbReference type="InterPro" id="IPR005844">
    <property type="entry name" value="A-D-PHexomutase_a/b/a-I"/>
</dbReference>
<evidence type="ECO:0000256" key="11">
    <source>
        <dbReference type="SAM" id="Phobius"/>
    </source>
</evidence>
<dbReference type="InterPro" id="IPR005846">
    <property type="entry name" value="A-D-PHexomutase_a/b/a-III"/>
</dbReference>
<comment type="pathway">
    <text evidence="3">Nucleotide-sugar biosynthesis; GDP-alpha-D-mannose biosynthesis; alpha-D-mannose 1-phosphate from D-fructose 6-phosphate: step 2/2.</text>
</comment>
<feature type="domain" description="Alpha-D-phosphohexomutase alpha/beta/alpha" evidence="13">
    <location>
        <begin position="396"/>
        <end position="528"/>
    </location>
</feature>
<dbReference type="Pfam" id="PF00408">
    <property type="entry name" value="PGM_PMM_IV"/>
    <property type="match status" value="1"/>
</dbReference>
<accession>A0ABU4RUJ6</accession>
<dbReference type="InterPro" id="IPR036900">
    <property type="entry name" value="A-D-PHexomutase_C_sf"/>
</dbReference>
<name>A0ABU4RUJ6_9GAMM</name>
<evidence type="ECO:0000256" key="2">
    <source>
        <dbReference type="ARBA" id="ARBA00001946"/>
    </source>
</evidence>
<dbReference type="CDD" id="cd03089">
    <property type="entry name" value="PMM_PGM"/>
    <property type="match status" value="1"/>
</dbReference>
<dbReference type="SUPFAM" id="SSF55957">
    <property type="entry name" value="Phosphoglucomutase, C-terminal domain"/>
    <property type="match status" value="1"/>
</dbReference>
<dbReference type="PANTHER" id="PTHR43771:SF2">
    <property type="entry name" value="PHOSPHOMANNOMUTASE_PHOSPHOGLUCOMUTASE"/>
    <property type="match status" value="1"/>
</dbReference>
<evidence type="ECO:0000256" key="4">
    <source>
        <dbReference type="ARBA" id="ARBA00010231"/>
    </source>
</evidence>
<evidence type="ECO:0000259" key="13">
    <source>
        <dbReference type="Pfam" id="PF02878"/>
    </source>
</evidence>
<evidence type="ECO:0000313" key="17">
    <source>
        <dbReference type="Proteomes" id="UP001273505"/>
    </source>
</evidence>
<dbReference type="InterPro" id="IPR005845">
    <property type="entry name" value="A-D-PHexomutase_a/b/a-II"/>
</dbReference>
<feature type="compositionally biased region" description="Low complexity" evidence="10">
    <location>
        <begin position="11"/>
        <end position="22"/>
    </location>
</feature>
<keyword evidence="11" id="KW-0812">Transmembrane</keyword>
<dbReference type="InterPro" id="IPR016055">
    <property type="entry name" value="A-D-PHexomutase_a/b/a-I/II/III"/>
</dbReference>
<evidence type="ECO:0000256" key="3">
    <source>
        <dbReference type="ARBA" id="ARBA00004699"/>
    </source>
</evidence>
<feature type="domain" description="Alpha-D-phosphohexomutase alpha/beta/alpha" evidence="15">
    <location>
        <begin position="646"/>
        <end position="752"/>
    </location>
</feature>
<evidence type="ECO:0000256" key="7">
    <source>
        <dbReference type="ARBA" id="ARBA00022723"/>
    </source>
</evidence>
<feature type="domain" description="Alpha-D-phosphohexomutase alpha/beta/alpha" evidence="14">
    <location>
        <begin position="544"/>
        <end position="641"/>
    </location>
</feature>
<dbReference type="PANTHER" id="PTHR43771">
    <property type="entry name" value="PHOSPHOMANNOMUTASE"/>
    <property type="match status" value="1"/>
</dbReference>
<comment type="similarity">
    <text evidence="4">Belongs to the phosphohexose mutase family.</text>
</comment>
<comment type="catalytic activity">
    <reaction evidence="1">
        <text>alpha-D-mannose 1-phosphate = D-mannose 6-phosphate</text>
        <dbReference type="Rhea" id="RHEA:11140"/>
        <dbReference type="ChEBI" id="CHEBI:58409"/>
        <dbReference type="ChEBI" id="CHEBI:58735"/>
        <dbReference type="EC" id="5.4.2.8"/>
    </reaction>
</comment>
<feature type="domain" description="Alpha-D-phosphohexomutase C-terminal" evidence="12">
    <location>
        <begin position="762"/>
        <end position="832"/>
    </location>
</feature>
<organism evidence="16 17">
    <name type="scientific">Gilvimarinus gilvus</name>
    <dbReference type="NCBI Taxonomy" id="3058038"/>
    <lineage>
        <taxon>Bacteria</taxon>
        <taxon>Pseudomonadati</taxon>
        <taxon>Pseudomonadota</taxon>
        <taxon>Gammaproteobacteria</taxon>
        <taxon>Cellvibrionales</taxon>
        <taxon>Cellvibrionaceae</taxon>
        <taxon>Gilvimarinus</taxon>
    </lineage>
</organism>
<keyword evidence="17" id="KW-1185">Reference proteome</keyword>
<evidence type="ECO:0000259" key="12">
    <source>
        <dbReference type="Pfam" id="PF00408"/>
    </source>
</evidence>
<sequence>MSEKPGAKQQNPDIAPADPNAAKLTRGEKRALEAKKQFHARRHKALAILVAASLAINVILGWWLYGVMVESKQQQRVEQYSQEAATKTAASIDQHIKSLRDDVALWASSPNLISAMQAGERDTAQQVLNGISVIKGELLAVRAFPKGTEHTIVDTAAPVRFAELDLVRRSTRRLDTLAEAAPLEDGWQLQIAVPVPVEGEEIAAGSLLATYASDALEHSVTSADLSLGQYTLQQTFSSVRPVALTSAGQGNAGDSATAKVPGSYLSVAFTPSAVLIANASELPGLWLVVVCLCATAGLALSLILARVLVRPKQGPGDEGLVLPQQFKDAAAEDDQEKSETVASATPGGLYQSQDILDISVVEEDADILGLDSAAPRKKAPAAATYAAGNDDSLPDEIFRAYDIRGEVKENGISPALAKRIGQALGSEVQDQGEDTIVVARDGRTHSPELCEGLIEGILSTGCDVINIGQVPTPVMHFATAELEDTSSGVMVTASHNGPLNNGFKIVINGETLSDNGIKDLRSRIAQERYLDGNGEESQENITADYIERIFSDVALAGQLTVVVDAGNAVPGLVAPQLFEELGCDVIELYCELDGTFPNHPPDPSKPENLQDLIAKVQETGADLGIALDGDGDRVVVVTPSGDIIWPDQLLMLFAKDVLSRNPGADVLFDVKCSKQLNQLVSSYGGRPIMWKTGHSHMKRKMIETGALIGGEYSGHIFFKERWYGFDDGLYAAARLMEIITLRDQTIEEAFAAFPMLPSTPEYRIEVPEQEKFTLVEQLIEQGDFQTGKPTTIDGLRVDFAKGWGLVRASNTGAEITLRFEAETDEIIDQIKKLFKRELRKINKNLNLDF</sequence>
<dbReference type="InterPro" id="IPR005841">
    <property type="entry name" value="Alpha-D-phosphohexomutase_SF"/>
</dbReference>
<evidence type="ECO:0000256" key="9">
    <source>
        <dbReference type="ARBA" id="ARBA00023235"/>
    </source>
</evidence>